<organism evidence="1 2">
    <name type="scientific">Perca fluviatilis</name>
    <name type="common">European perch</name>
    <dbReference type="NCBI Taxonomy" id="8168"/>
    <lineage>
        <taxon>Eukaryota</taxon>
        <taxon>Metazoa</taxon>
        <taxon>Chordata</taxon>
        <taxon>Craniata</taxon>
        <taxon>Vertebrata</taxon>
        <taxon>Euteleostomi</taxon>
        <taxon>Actinopterygii</taxon>
        <taxon>Neopterygii</taxon>
        <taxon>Teleostei</taxon>
        <taxon>Neoteleostei</taxon>
        <taxon>Acanthomorphata</taxon>
        <taxon>Eupercaria</taxon>
        <taxon>Perciformes</taxon>
        <taxon>Percoidei</taxon>
        <taxon>Percidae</taxon>
        <taxon>Percinae</taxon>
        <taxon>Perca</taxon>
    </lineage>
</organism>
<gene>
    <name evidence="1" type="ORF">PFLUV_G00028190</name>
</gene>
<evidence type="ECO:0000313" key="1">
    <source>
        <dbReference type="EMBL" id="KAF1392465.1"/>
    </source>
</evidence>
<name>A0A6A5FLC6_PERFL</name>
<dbReference type="Proteomes" id="UP000465112">
    <property type="component" value="Chromosome 3"/>
</dbReference>
<reference evidence="1 2" key="1">
    <citation type="submission" date="2019-06" db="EMBL/GenBank/DDBJ databases">
        <title>A chromosome-scale genome assembly of the European perch, Perca fluviatilis.</title>
        <authorList>
            <person name="Roques C."/>
            <person name="Zahm M."/>
            <person name="Cabau C."/>
            <person name="Klopp C."/>
            <person name="Bouchez O."/>
            <person name="Donnadieu C."/>
            <person name="Kuhl H."/>
            <person name="Gislard M."/>
            <person name="Guendouz S."/>
            <person name="Journot L."/>
            <person name="Haffray P."/>
            <person name="Bestin A."/>
            <person name="Morvezen R."/>
            <person name="Feron R."/>
            <person name="Wen M."/>
            <person name="Jouanno E."/>
            <person name="Herpin A."/>
            <person name="Schartl M."/>
            <person name="Postlethwait J."/>
            <person name="Schaerlinger B."/>
            <person name="Chardard D."/>
            <person name="Lecocq T."/>
            <person name="Poncet C."/>
            <person name="Jaffrelo L."/>
            <person name="Lampietro C."/>
            <person name="Guiguen Y."/>
        </authorList>
    </citation>
    <scope>NUCLEOTIDE SEQUENCE [LARGE SCALE GENOMIC DNA]</scope>
    <source>
        <tissue evidence="1">Blood</tissue>
    </source>
</reference>
<evidence type="ECO:0000313" key="2">
    <source>
        <dbReference type="Proteomes" id="UP000465112"/>
    </source>
</evidence>
<sequence>MWSVLNNALFQTDNSGSGWSSLLNTCLFQSQKILFIIWIEAANIQLDGGLGQESVESAEGEQVESILRLPDGDKAKRQTLTKIKTAMEANWSNYNITTHGIGPEMLKGPFALIDACLAEAENLHCFQE</sequence>
<dbReference type="EMBL" id="VHII01000003">
    <property type="protein sequence ID" value="KAF1392465.1"/>
    <property type="molecule type" value="Genomic_DNA"/>
</dbReference>
<comment type="caution">
    <text evidence="1">The sequence shown here is derived from an EMBL/GenBank/DDBJ whole genome shotgun (WGS) entry which is preliminary data.</text>
</comment>
<proteinExistence type="predicted"/>
<protein>
    <submittedName>
        <fullName evidence="1">Uncharacterized protein</fullName>
    </submittedName>
</protein>
<accession>A0A6A5FLC6</accession>
<dbReference type="AlphaFoldDB" id="A0A6A5FLC6"/>
<keyword evidence="2" id="KW-1185">Reference proteome</keyword>